<gene>
    <name evidence="10" type="primary">Ifnz</name>
    <name evidence="10" type="ORF">PHOROB_LOCUS932</name>
</gene>
<feature type="region of interest" description="Disordered" evidence="8">
    <location>
        <begin position="174"/>
        <end position="213"/>
    </location>
</feature>
<dbReference type="Pfam" id="PF00143">
    <property type="entry name" value="Interferon"/>
    <property type="match status" value="1"/>
</dbReference>
<keyword evidence="11" id="KW-1185">Reference proteome</keyword>
<evidence type="ECO:0000256" key="1">
    <source>
        <dbReference type="ARBA" id="ARBA00004613"/>
    </source>
</evidence>
<reference evidence="10" key="1">
    <citation type="submission" date="2022-06" db="EMBL/GenBank/DDBJ databases">
        <authorList>
            <person name="Andreotti S."/>
            <person name="Wyler E."/>
        </authorList>
    </citation>
    <scope>NUCLEOTIDE SEQUENCE</scope>
</reference>
<dbReference type="AlphaFoldDB" id="A0AAU9YR79"/>
<dbReference type="GO" id="GO:0005126">
    <property type="term" value="F:cytokine receptor binding"/>
    <property type="evidence" value="ECO:0007669"/>
    <property type="project" value="InterPro"/>
</dbReference>
<proteinExistence type="inferred from homology"/>
<dbReference type="GO" id="GO:0005125">
    <property type="term" value="F:cytokine activity"/>
    <property type="evidence" value="ECO:0007669"/>
    <property type="project" value="UniProtKB-KW"/>
</dbReference>
<dbReference type="EMBL" id="CALSGD010000097">
    <property type="protein sequence ID" value="CAH6776949.1"/>
    <property type="molecule type" value="Genomic_DNA"/>
</dbReference>
<dbReference type="SMART" id="SM00076">
    <property type="entry name" value="IFabd"/>
    <property type="match status" value="1"/>
</dbReference>
<sequence>MVPVLALLLGLMLDCSTACSLDRGTFWRLRWQRIETLGFLGELKTTPVVWCLRDRNDFRCPWKNASITRGKQREEATCCHSKMLGQVFHLFATEASRSAWPERALGQLLTSLLSGLHALEDTAEQSQACPPTFALAIRTCFLGISSYLEGKRYSPCSWEIVRAEMQVALSALPVPEERSPKKRRSAMQESPLRSQHSQGLKPQRTGRVQSSKR</sequence>
<evidence type="ECO:0000256" key="9">
    <source>
        <dbReference type="SAM" id="SignalP"/>
    </source>
</evidence>
<evidence type="ECO:0000256" key="7">
    <source>
        <dbReference type="RuleBase" id="RU000436"/>
    </source>
</evidence>
<comment type="similarity">
    <text evidence="2 7">Belongs to the alpha/beta interferon family.</text>
</comment>
<accession>A0AAU9YR79</accession>
<evidence type="ECO:0000256" key="2">
    <source>
        <dbReference type="ARBA" id="ARBA00011033"/>
    </source>
</evidence>
<dbReference type="GO" id="GO:0005615">
    <property type="term" value="C:extracellular space"/>
    <property type="evidence" value="ECO:0007669"/>
    <property type="project" value="UniProtKB-KW"/>
</dbReference>
<dbReference type="PANTHER" id="PTHR11691:SF37">
    <property type="entry name" value="INTERFERON OMEGA-1"/>
    <property type="match status" value="1"/>
</dbReference>
<evidence type="ECO:0000256" key="3">
    <source>
        <dbReference type="ARBA" id="ARBA00022514"/>
    </source>
</evidence>
<feature type="signal peptide" evidence="9">
    <location>
        <begin position="1"/>
        <end position="18"/>
    </location>
</feature>
<feature type="chain" id="PRO_5043908616" evidence="9">
    <location>
        <begin position="19"/>
        <end position="213"/>
    </location>
</feature>
<keyword evidence="9" id="KW-0732">Signal</keyword>
<keyword evidence="5 7" id="KW-0051">Antiviral defense</keyword>
<dbReference type="InterPro" id="IPR000471">
    <property type="entry name" value="Interferon_alpha/beta/delta"/>
</dbReference>
<name>A0AAU9YR79_PHORO</name>
<dbReference type="InterPro" id="IPR009079">
    <property type="entry name" value="4_helix_cytokine-like_core"/>
</dbReference>
<protein>
    <submittedName>
        <fullName evidence="10">Ifnz protein</fullName>
    </submittedName>
</protein>
<dbReference type="Proteomes" id="UP001152836">
    <property type="component" value="Unassembled WGS sequence"/>
</dbReference>
<dbReference type="GO" id="GO:0051607">
    <property type="term" value="P:defense response to virus"/>
    <property type="evidence" value="ECO:0007669"/>
    <property type="project" value="UniProtKB-KW"/>
</dbReference>
<feature type="compositionally biased region" description="Polar residues" evidence="8">
    <location>
        <begin position="187"/>
        <end position="213"/>
    </location>
</feature>
<evidence type="ECO:0000313" key="11">
    <source>
        <dbReference type="Proteomes" id="UP001152836"/>
    </source>
</evidence>
<evidence type="ECO:0000256" key="5">
    <source>
        <dbReference type="ARBA" id="ARBA00023118"/>
    </source>
</evidence>
<evidence type="ECO:0000256" key="6">
    <source>
        <dbReference type="ARBA" id="ARBA00023157"/>
    </source>
</evidence>
<keyword evidence="3 7" id="KW-0202">Cytokine</keyword>
<dbReference type="SUPFAM" id="SSF47266">
    <property type="entry name" value="4-helical cytokines"/>
    <property type="match status" value="1"/>
</dbReference>
<evidence type="ECO:0000256" key="4">
    <source>
        <dbReference type="ARBA" id="ARBA00022525"/>
    </source>
</evidence>
<dbReference type="Gene3D" id="1.20.1250.10">
    <property type="match status" value="1"/>
</dbReference>
<comment type="caution">
    <text evidence="10">The sequence shown here is derived from an EMBL/GenBank/DDBJ whole genome shotgun (WGS) entry which is preliminary data.</text>
</comment>
<evidence type="ECO:0000256" key="8">
    <source>
        <dbReference type="SAM" id="MobiDB-lite"/>
    </source>
</evidence>
<organism evidence="10 11">
    <name type="scientific">Phodopus roborovskii</name>
    <name type="common">Roborovski's desert hamster</name>
    <name type="synonym">Cricetulus roborovskii</name>
    <dbReference type="NCBI Taxonomy" id="109678"/>
    <lineage>
        <taxon>Eukaryota</taxon>
        <taxon>Metazoa</taxon>
        <taxon>Chordata</taxon>
        <taxon>Craniata</taxon>
        <taxon>Vertebrata</taxon>
        <taxon>Euteleostomi</taxon>
        <taxon>Mammalia</taxon>
        <taxon>Eutheria</taxon>
        <taxon>Euarchontoglires</taxon>
        <taxon>Glires</taxon>
        <taxon>Rodentia</taxon>
        <taxon>Myomorpha</taxon>
        <taxon>Muroidea</taxon>
        <taxon>Cricetidae</taxon>
        <taxon>Cricetinae</taxon>
        <taxon>Phodopus</taxon>
    </lineage>
</organism>
<keyword evidence="6" id="KW-1015">Disulfide bond</keyword>
<dbReference type="PANTHER" id="PTHR11691">
    <property type="entry name" value="TYPE I INTERFERON"/>
    <property type="match status" value="1"/>
</dbReference>
<keyword evidence="4" id="KW-0964">Secreted</keyword>
<comment type="subcellular location">
    <subcellularLocation>
        <location evidence="1">Secreted</location>
    </subcellularLocation>
</comment>
<dbReference type="PRINTS" id="PR00266">
    <property type="entry name" value="INTERFERONAB"/>
</dbReference>
<evidence type="ECO:0000313" key="10">
    <source>
        <dbReference type="EMBL" id="CAH6776949.1"/>
    </source>
</evidence>